<evidence type="ECO:0000256" key="12">
    <source>
        <dbReference type="ARBA" id="ARBA00031636"/>
    </source>
</evidence>
<dbReference type="PANTHER" id="PTHR43298:SF2">
    <property type="entry name" value="FMN_FAD EXPORTER YEEO-RELATED"/>
    <property type="match status" value="1"/>
</dbReference>
<gene>
    <name evidence="13" type="ORF">DXD17_00995</name>
</gene>
<evidence type="ECO:0000256" key="5">
    <source>
        <dbReference type="ARBA" id="ARBA00022448"/>
    </source>
</evidence>
<comment type="function">
    <text evidence="1">Multidrug efflux pump.</text>
</comment>
<keyword evidence="8" id="KW-0812">Transmembrane</keyword>
<accession>A0A3E4LZ97</accession>
<evidence type="ECO:0000256" key="11">
    <source>
        <dbReference type="ARBA" id="ARBA00023136"/>
    </source>
</evidence>
<comment type="subcellular location">
    <subcellularLocation>
        <location evidence="2">Cell membrane</location>
        <topology evidence="2">Multi-pass membrane protein</topology>
    </subcellularLocation>
</comment>
<evidence type="ECO:0000256" key="2">
    <source>
        <dbReference type="ARBA" id="ARBA00004651"/>
    </source>
</evidence>
<keyword evidence="7" id="KW-1003">Cell membrane</keyword>
<dbReference type="EMBL" id="QSQN01000002">
    <property type="protein sequence ID" value="RGK42686.1"/>
    <property type="molecule type" value="Genomic_DNA"/>
</dbReference>
<evidence type="ECO:0000256" key="9">
    <source>
        <dbReference type="ARBA" id="ARBA00022989"/>
    </source>
</evidence>
<keyword evidence="6" id="KW-0050">Antiport</keyword>
<evidence type="ECO:0000256" key="6">
    <source>
        <dbReference type="ARBA" id="ARBA00022449"/>
    </source>
</evidence>
<dbReference type="AlphaFoldDB" id="A0A3E4LZ97"/>
<keyword evidence="10" id="KW-0406">Ion transport</keyword>
<comment type="caution">
    <text evidence="13">The sequence shown here is derived from an EMBL/GenBank/DDBJ whole genome shotgun (WGS) entry which is preliminary data.</text>
</comment>
<evidence type="ECO:0000313" key="13">
    <source>
        <dbReference type="EMBL" id="RGK42686.1"/>
    </source>
</evidence>
<evidence type="ECO:0000256" key="3">
    <source>
        <dbReference type="ARBA" id="ARBA00010199"/>
    </source>
</evidence>
<keyword evidence="9" id="KW-1133">Transmembrane helix</keyword>
<dbReference type="InterPro" id="IPR048279">
    <property type="entry name" value="MdtK-like"/>
</dbReference>
<dbReference type="NCBIfam" id="TIGR00797">
    <property type="entry name" value="matE"/>
    <property type="match status" value="1"/>
</dbReference>
<dbReference type="PANTHER" id="PTHR43298">
    <property type="entry name" value="MULTIDRUG RESISTANCE PROTEIN NORM-RELATED"/>
    <property type="match status" value="1"/>
</dbReference>
<dbReference type="InterPro" id="IPR002528">
    <property type="entry name" value="MATE_fam"/>
</dbReference>
<reference evidence="13 14" key="1">
    <citation type="submission" date="2018-08" db="EMBL/GenBank/DDBJ databases">
        <title>A genome reference for cultivated species of the human gut microbiota.</title>
        <authorList>
            <person name="Zou Y."/>
            <person name="Xue W."/>
            <person name="Luo G."/>
        </authorList>
    </citation>
    <scope>NUCLEOTIDE SEQUENCE [LARGE SCALE GENOMIC DNA]</scope>
    <source>
        <strain evidence="13 14">TF11-7</strain>
    </source>
</reference>
<evidence type="ECO:0000256" key="8">
    <source>
        <dbReference type="ARBA" id="ARBA00022692"/>
    </source>
</evidence>
<dbReference type="RefSeq" id="WP_117687550.1">
    <property type="nucleotide sequence ID" value="NZ_CAJMJQ010000002.1"/>
</dbReference>
<proteinExistence type="inferred from homology"/>
<evidence type="ECO:0000256" key="1">
    <source>
        <dbReference type="ARBA" id="ARBA00003408"/>
    </source>
</evidence>
<dbReference type="GO" id="GO:0005886">
    <property type="term" value="C:plasma membrane"/>
    <property type="evidence" value="ECO:0007669"/>
    <property type="project" value="UniProtKB-SubCell"/>
</dbReference>
<evidence type="ECO:0000256" key="7">
    <source>
        <dbReference type="ARBA" id="ARBA00022475"/>
    </source>
</evidence>
<dbReference type="GO" id="GO:0015297">
    <property type="term" value="F:antiporter activity"/>
    <property type="evidence" value="ECO:0007669"/>
    <property type="project" value="UniProtKB-KW"/>
</dbReference>
<name>A0A3E4LZ97_9FIRM</name>
<dbReference type="Proteomes" id="UP000260793">
    <property type="component" value="Unassembled WGS sequence"/>
</dbReference>
<evidence type="ECO:0000256" key="4">
    <source>
        <dbReference type="ARBA" id="ARBA00020268"/>
    </source>
</evidence>
<sequence length="439" mass="48308">METSDFYGTEKVSRILLKIAPPVMLAQLIQALYNIVDSFFVGKYSETGLTALSIIYPVQLLMIALGVGTGVGINTDMAYYLGIGKKKKAEEVAGTGTPLGLILWIIFAAVCYVTLPAYAGMSTDSPEVIRDVVAYGRIVCLFSIGLFTEGIWSKILQAEGDMRTPMIAQIAGAVVNIILDPLLIFGMLGMPEMGISGAAVATVSGQIVAALIVMKKAWYRSPRRSCYPGHIKRIYQLGIPNIIMQSAYTLYILGLNLILAGFSDQAVTALGLYYKWQTFFFIPLGALQTCIVPVISYNYAAKDIKRCRLVLKDSLIMGECLMFLGTLCFEFLPGQMLAVFSGDSEVIAIGTNGFHYIGISFIFMVTSLIFPVFFQAIGYAVKSSVLTIVRTVLFFVPLGYIFSRFGLQYFWLTFPVTELLTSVIGVGFYRNFLKREQTI</sequence>
<organism evidence="13 14">
    <name type="scientific">[Ruminococcus] lactaris</name>
    <dbReference type="NCBI Taxonomy" id="46228"/>
    <lineage>
        <taxon>Bacteria</taxon>
        <taxon>Bacillati</taxon>
        <taxon>Bacillota</taxon>
        <taxon>Clostridia</taxon>
        <taxon>Lachnospirales</taxon>
        <taxon>Lachnospiraceae</taxon>
        <taxon>Mediterraneibacter</taxon>
    </lineage>
</organism>
<comment type="similarity">
    <text evidence="3">Belongs to the multi antimicrobial extrusion (MATE) (TC 2.A.66.1) family.</text>
</comment>
<dbReference type="GO" id="GO:0006811">
    <property type="term" value="P:monoatomic ion transport"/>
    <property type="evidence" value="ECO:0007669"/>
    <property type="project" value="UniProtKB-KW"/>
</dbReference>
<keyword evidence="5" id="KW-0813">Transport</keyword>
<evidence type="ECO:0000256" key="10">
    <source>
        <dbReference type="ARBA" id="ARBA00023065"/>
    </source>
</evidence>
<evidence type="ECO:0000313" key="14">
    <source>
        <dbReference type="Proteomes" id="UP000260793"/>
    </source>
</evidence>
<dbReference type="Pfam" id="PF01554">
    <property type="entry name" value="MatE"/>
    <property type="match status" value="2"/>
</dbReference>
<keyword evidence="11" id="KW-0472">Membrane</keyword>
<protein>
    <recommendedName>
        <fullName evidence="4">Probable multidrug resistance protein NorM</fullName>
    </recommendedName>
    <alternativeName>
        <fullName evidence="12">Multidrug-efflux transporter</fullName>
    </alternativeName>
</protein>
<dbReference type="GO" id="GO:0042910">
    <property type="term" value="F:xenobiotic transmembrane transporter activity"/>
    <property type="evidence" value="ECO:0007669"/>
    <property type="project" value="InterPro"/>
</dbReference>
<dbReference type="PIRSF" id="PIRSF006603">
    <property type="entry name" value="DinF"/>
    <property type="match status" value="1"/>
</dbReference>
<dbReference type="InterPro" id="IPR050222">
    <property type="entry name" value="MATE_MdtK"/>
</dbReference>